<gene>
    <name evidence="1" type="ORF">S01H1_54284</name>
</gene>
<comment type="caution">
    <text evidence="1">The sequence shown here is derived from an EMBL/GenBank/DDBJ whole genome shotgun (WGS) entry which is preliminary data.</text>
</comment>
<accession>X0VYB6</accession>
<protein>
    <submittedName>
        <fullName evidence="1">Uncharacterized protein</fullName>
    </submittedName>
</protein>
<dbReference type="AlphaFoldDB" id="X0VYB6"/>
<proteinExistence type="predicted"/>
<reference evidence="1" key="1">
    <citation type="journal article" date="2014" name="Front. Microbiol.">
        <title>High frequency of phylogenetically diverse reductive dehalogenase-homologous genes in deep subseafloor sedimentary metagenomes.</title>
        <authorList>
            <person name="Kawai M."/>
            <person name="Futagami T."/>
            <person name="Toyoda A."/>
            <person name="Takaki Y."/>
            <person name="Nishi S."/>
            <person name="Hori S."/>
            <person name="Arai W."/>
            <person name="Tsubouchi T."/>
            <person name="Morono Y."/>
            <person name="Uchiyama I."/>
            <person name="Ito T."/>
            <person name="Fujiyama A."/>
            <person name="Inagaki F."/>
            <person name="Takami H."/>
        </authorList>
    </citation>
    <scope>NUCLEOTIDE SEQUENCE</scope>
    <source>
        <strain evidence="1">Expedition CK06-06</strain>
    </source>
</reference>
<dbReference type="EMBL" id="BARS01035210">
    <property type="protein sequence ID" value="GAG16092.1"/>
    <property type="molecule type" value="Genomic_DNA"/>
</dbReference>
<sequence>QTLGLDVEQTIKDTRIKLEPKPMLTVEQMAEQIPPEEKISIPMIKNRFKVGEGIGRQVRALWAEKNHI</sequence>
<evidence type="ECO:0000313" key="1">
    <source>
        <dbReference type="EMBL" id="GAG16092.1"/>
    </source>
</evidence>
<organism evidence="1">
    <name type="scientific">marine sediment metagenome</name>
    <dbReference type="NCBI Taxonomy" id="412755"/>
    <lineage>
        <taxon>unclassified sequences</taxon>
        <taxon>metagenomes</taxon>
        <taxon>ecological metagenomes</taxon>
    </lineage>
</organism>
<feature type="non-terminal residue" evidence="1">
    <location>
        <position position="1"/>
    </location>
</feature>
<name>X0VYB6_9ZZZZ</name>